<organism evidence="1 2">
    <name type="scientific">Pelagibacterium luteolum</name>
    <dbReference type="NCBI Taxonomy" id="440168"/>
    <lineage>
        <taxon>Bacteria</taxon>
        <taxon>Pseudomonadati</taxon>
        <taxon>Pseudomonadota</taxon>
        <taxon>Alphaproteobacteria</taxon>
        <taxon>Hyphomicrobiales</taxon>
        <taxon>Devosiaceae</taxon>
        <taxon>Pelagibacterium</taxon>
    </lineage>
</organism>
<evidence type="ECO:0000313" key="1">
    <source>
        <dbReference type="EMBL" id="SDG83868.1"/>
    </source>
</evidence>
<evidence type="ECO:0000313" key="2">
    <source>
        <dbReference type="Proteomes" id="UP000199495"/>
    </source>
</evidence>
<accession>A0A1G7XI24</accession>
<proteinExistence type="predicted"/>
<protein>
    <submittedName>
        <fullName evidence="1">Uncharacterized protein</fullName>
    </submittedName>
</protein>
<dbReference type="AlphaFoldDB" id="A0A1G7XI24"/>
<dbReference type="RefSeq" id="WP_090597401.1">
    <property type="nucleotide sequence ID" value="NZ_FNCS01000009.1"/>
</dbReference>
<gene>
    <name evidence="1" type="ORF">SAMN04487974_109132</name>
</gene>
<name>A0A1G7XI24_9HYPH</name>
<dbReference type="EMBL" id="FNCS01000009">
    <property type="protein sequence ID" value="SDG83868.1"/>
    <property type="molecule type" value="Genomic_DNA"/>
</dbReference>
<dbReference type="STRING" id="440168.SAMN04487974_109132"/>
<reference evidence="1 2" key="1">
    <citation type="submission" date="2016-10" db="EMBL/GenBank/DDBJ databases">
        <authorList>
            <person name="de Groot N.N."/>
        </authorList>
    </citation>
    <scope>NUCLEOTIDE SEQUENCE [LARGE SCALE GENOMIC DNA]</scope>
    <source>
        <strain evidence="1 2">CGMCC 1.10267</strain>
    </source>
</reference>
<sequence>MRKHIIRHQLSKMRPISASVDDTGINLYLGDVPDMKVVPIYMDEFEKLLELVSDLTSHEVKISDLVALRNATYGDIQLKKSKLELKKAQREEPVLNKALDRGYLAQLISDAGAPPGPQDGPISMLPDDHWVKVRAYRQADAVIAALGGQVAPDPEKSFYDTVTDLPSDDLADYLQKKIIRNSRDFTFERRMLADPALLMCIETCRYRDFIIKIEYANTTFGRPGCRISITKLDGEIVRNARVDDAARLKGVWARAHGESVANVKVSGEAA</sequence>
<dbReference type="Proteomes" id="UP000199495">
    <property type="component" value="Unassembled WGS sequence"/>
</dbReference>
<keyword evidence="2" id="KW-1185">Reference proteome</keyword>